<sequence length="631" mass="71099">MQTRSSSKFVGEPSTNPTSTNPKRRNRRRSKQRVEPFALEETPVVTMADQRTMAELLRAPTEGYAEAIVVPPIPAEHFELKHSLINLVTSKQFFGFEKEDPHAHIRYFNKITSTLKYKDVPETSIKLMLFPFSIDGPARIWLDKEPSRSILTWDDLVSKFINHFFPPSKTTNLRNEISNFQQKFEETFSEAWDRFKDLLRACPHHGFTELHQLDTFYNGLNPSDQDSLNSAAGGNLLERSAQDVLKIIENKSKVRNSRNKPIVSQVKASNVDSSEIASAVASAVTSAMTAMFKQHQVTPAPASIKAVEESCVTCGGAHSYRQCPATDGNTFSGYQDNIQGYVSAAAVNYNQGNTGYRPQSIANQFRPPGFPPVQNNQNRFNQNQGYNQNRGNNFNQGNQNYQAPHQVGPSNDLSSYMKTNDVNIKIMQNQITNMRTKLKKEMDNKLTRQNNAFKNELKNELTNDIKNMMSSFFQMNTASSSCTGSLPSNTVANPRGDLKAITIRSGISYDGPPIPPLPKVVEREPEVTKDTVQPSIENIQPPVVQIQAPFDEPVVAPKPKPSIPYPSRANKQKLREKDDKLASKFVEIFRELHFELSFADALLHMLKFASMFKSLLNNKEKWFDLAKTLVN</sequence>
<feature type="compositionally biased region" description="Basic residues" evidence="1">
    <location>
        <begin position="22"/>
        <end position="31"/>
    </location>
</feature>
<keyword evidence="3" id="KW-0695">RNA-directed DNA polymerase</keyword>
<dbReference type="InterPro" id="IPR005162">
    <property type="entry name" value="Retrotrans_gag_dom"/>
</dbReference>
<accession>A0ABQ4Y809</accession>
<reference evidence="3" key="2">
    <citation type="submission" date="2022-01" db="EMBL/GenBank/DDBJ databases">
        <authorList>
            <person name="Yamashiro T."/>
            <person name="Shiraishi A."/>
            <person name="Satake H."/>
            <person name="Nakayama K."/>
        </authorList>
    </citation>
    <scope>NUCLEOTIDE SEQUENCE</scope>
</reference>
<gene>
    <name evidence="3" type="ORF">Tco_0705903</name>
</gene>
<dbReference type="PANTHER" id="PTHR33223">
    <property type="entry name" value="CCHC-TYPE DOMAIN-CONTAINING PROTEIN"/>
    <property type="match status" value="1"/>
</dbReference>
<feature type="region of interest" description="Disordered" evidence="1">
    <location>
        <begin position="555"/>
        <end position="576"/>
    </location>
</feature>
<feature type="domain" description="Retrotransposon gag" evidence="2">
    <location>
        <begin position="129"/>
        <end position="222"/>
    </location>
</feature>
<protein>
    <submittedName>
        <fullName evidence="3">Reverse transcriptase domain-containing protein</fullName>
    </submittedName>
</protein>
<evidence type="ECO:0000259" key="2">
    <source>
        <dbReference type="Pfam" id="PF03732"/>
    </source>
</evidence>
<organism evidence="3 4">
    <name type="scientific">Tanacetum coccineum</name>
    <dbReference type="NCBI Taxonomy" id="301880"/>
    <lineage>
        <taxon>Eukaryota</taxon>
        <taxon>Viridiplantae</taxon>
        <taxon>Streptophyta</taxon>
        <taxon>Embryophyta</taxon>
        <taxon>Tracheophyta</taxon>
        <taxon>Spermatophyta</taxon>
        <taxon>Magnoliopsida</taxon>
        <taxon>eudicotyledons</taxon>
        <taxon>Gunneridae</taxon>
        <taxon>Pentapetalae</taxon>
        <taxon>asterids</taxon>
        <taxon>campanulids</taxon>
        <taxon>Asterales</taxon>
        <taxon>Asteraceae</taxon>
        <taxon>Asteroideae</taxon>
        <taxon>Anthemideae</taxon>
        <taxon>Anthemidinae</taxon>
        <taxon>Tanacetum</taxon>
    </lineage>
</organism>
<reference evidence="3" key="1">
    <citation type="journal article" date="2022" name="Int. J. Mol. Sci.">
        <title>Draft Genome of Tanacetum Coccineum: Genomic Comparison of Closely Related Tanacetum-Family Plants.</title>
        <authorList>
            <person name="Yamashiro T."/>
            <person name="Shiraishi A."/>
            <person name="Nakayama K."/>
            <person name="Satake H."/>
        </authorList>
    </citation>
    <scope>NUCLEOTIDE SEQUENCE</scope>
</reference>
<keyword evidence="3" id="KW-0808">Transferase</keyword>
<dbReference type="EMBL" id="BQNB010010126">
    <property type="protein sequence ID" value="GJS73062.1"/>
    <property type="molecule type" value="Genomic_DNA"/>
</dbReference>
<dbReference type="GO" id="GO:0003964">
    <property type="term" value="F:RNA-directed DNA polymerase activity"/>
    <property type="evidence" value="ECO:0007669"/>
    <property type="project" value="UniProtKB-KW"/>
</dbReference>
<dbReference type="PANTHER" id="PTHR33223:SF11">
    <property type="entry name" value="ELEMENT PROTEIN, PUTATIVE-RELATED"/>
    <property type="match status" value="1"/>
</dbReference>
<keyword evidence="4" id="KW-1185">Reference proteome</keyword>
<keyword evidence="3" id="KW-0548">Nucleotidyltransferase</keyword>
<comment type="caution">
    <text evidence="3">The sequence shown here is derived from an EMBL/GenBank/DDBJ whole genome shotgun (WGS) entry which is preliminary data.</text>
</comment>
<name>A0ABQ4Y809_9ASTR</name>
<dbReference type="Proteomes" id="UP001151760">
    <property type="component" value="Unassembled WGS sequence"/>
</dbReference>
<feature type="region of interest" description="Disordered" evidence="1">
    <location>
        <begin position="1"/>
        <end position="36"/>
    </location>
</feature>
<evidence type="ECO:0000256" key="1">
    <source>
        <dbReference type="SAM" id="MobiDB-lite"/>
    </source>
</evidence>
<dbReference type="Pfam" id="PF03732">
    <property type="entry name" value="Retrotrans_gag"/>
    <property type="match status" value="1"/>
</dbReference>
<proteinExistence type="predicted"/>
<evidence type="ECO:0000313" key="3">
    <source>
        <dbReference type="EMBL" id="GJS73062.1"/>
    </source>
</evidence>
<evidence type="ECO:0000313" key="4">
    <source>
        <dbReference type="Proteomes" id="UP001151760"/>
    </source>
</evidence>